<evidence type="ECO:0000259" key="10">
    <source>
        <dbReference type="Pfam" id="PF00487"/>
    </source>
</evidence>
<dbReference type="PANTHER" id="PTHR11351:SF33">
    <property type="entry name" value="DELTA-9 FATTY ACID DESATURASE, DESA"/>
    <property type="match status" value="1"/>
</dbReference>
<evidence type="ECO:0000313" key="12">
    <source>
        <dbReference type="EMBL" id="OIQ84388.1"/>
    </source>
</evidence>
<keyword evidence="4 9" id="KW-1133">Transmembrane helix</keyword>
<feature type="transmembrane region" description="Helical" evidence="9">
    <location>
        <begin position="6"/>
        <end position="32"/>
    </location>
</feature>
<accession>A0A1J5QX82</accession>
<dbReference type="AlphaFoldDB" id="A0A1J5QX82"/>
<keyword evidence="5" id="KW-0560">Oxidoreductase</keyword>
<dbReference type="InterPro" id="IPR005804">
    <property type="entry name" value="FA_desaturase_dom"/>
</dbReference>
<evidence type="ECO:0000256" key="8">
    <source>
        <dbReference type="ARBA" id="ARBA00023136"/>
    </source>
</evidence>
<keyword evidence="3" id="KW-0276">Fatty acid metabolism</keyword>
<feature type="domain" description="Transposase IS204/IS1001/IS1096/IS1165 DDE" evidence="11">
    <location>
        <begin position="271"/>
        <end position="383"/>
    </location>
</feature>
<sequence length="385" mass="43631">MFSGFIHLSWFGDAIVALLMTHVTIAGVTIFLHRCQAHRALELGPLPSHLFRFWLWLSTGMVTKEWAAIHRKHHAKCETPDDPHSPQVLGINRVLWGGVFLYVKESRNRDTVLRYGHGTPDDWLERKLYTPFHKLGVVFMLGIDVALFGAVPGALIWLVQMAWIPFWAAGVINGVGHFWGYRNFASADASTNILPWGILIGGEELHNNHHAFATSAKLSNKWYEFDIGWFYIRIMEVLGLARVKKLAPRPRLGAVRPAVDEQTLQAVITHRYDVLARYMKSLQRIAAEEIGKLKLDAGQGQALKRWLGEAALQLPDQEKLASVLGRSDRLAKVYAMRAELEALWARSAASHEQLLKQLQEWIHGAEQSGIAQLQEFSLRLRRYAV</sequence>
<evidence type="ECO:0000256" key="3">
    <source>
        <dbReference type="ARBA" id="ARBA00022832"/>
    </source>
</evidence>
<dbReference type="GO" id="GO:0016020">
    <property type="term" value="C:membrane"/>
    <property type="evidence" value="ECO:0007669"/>
    <property type="project" value="UniProtKB-SubCell"/>
</dbReference>
<dbReference type="PANTHER" id="PTHR11351">
    <property type="entry name" value="ACYL-COA DESATURASE"/>
    <property type="match status" value="1"/>
</dbReference>
<name>A0A1J5QX82_9ZZZZ</name>
<feature type="transmembrane region" description="Helical" evidence="9">
    <location>
        <begin position="135"/>
        <end position="158"/>
    </location>
</feature>
<dbReference type="Pfam" id="PF00487">
    <property type="entry name" value="FA_desaturase"/>
    <property type="match status" value="1"/>
</dbReference>
<dbReference type="Pfam" id="PF01610">
    <property type="entry name" value="DDE_Tnp_ISL3"/>
    <property type="match status" value="1"/>
</dbReference>
<evidence type="ECO:0000256" key="5">
    <source>
        <dbReference type="ARBA" id="ARBA00023002"/>
    </source>
</evidence>
<evidence type="ECO:0000256" key="6">
    <source>
        <dbReference type="ARBA" id="ARBA00023004"/>
    </source>
</evidence>
<feature type="domain" description="Fatty acid desaturase" evidence="10">
    <location>
        <begin position="11"/>
        <end position="214"/>
    </location>
</feature>
<gene>
    <name evidence="12" type="ORF">GALL_337960</name>
</gene>
<dbReference type="InterPro" id="IPR002560">
    <property type="entry name" value="Transposase_DDE"/>
</dbReference>
<evidence type="ECO:0000256" key="9">
    <source>
        <dbReference type="SAM" id="Phobius"/>
    </source>
</evidence>
<evidence type="ECO:0000256" key="4">
    <source>
        <dbReference type="ARBA" id="ARBA00022989"/>
    </source>
</evidence>
<proteinExistence type="predicted"/>
<keyword evidence="8 9" id="KW-0472">Membrane</keyword>
<evidence type="ECO:0000259" key="11">
    <source>
        <dbReference type="Pfam" id="PF01610"/>
    </source>
</evidence>
<protein>
    <submittedName>
        <fullName evidence="12">Fatty acid desaturase</fullName>
    </submittedName>
</protein>
<keyword evidence="6" id="KW-0408">Iron</keyword>
<evidence type="ECO:0000256" key="2">
    <source>
        <dbReference type="ARBA" id="ARBA00022692"/>
    </source>
</evidence>
<evidence type="ECO:0000256" key="1">
    <source>
        <dbReference type="ARBA" id="ARBA00004141"/>
    </source>
</evidence>
<feature type="transmembrane region" description="Helical" evidence="9">
    <location>
        <begin position="164"/>
        <end position="181"/>
    </location>
</feature>
<comment type="subcellular location">
    <subcellularLocation>
        <location evidence="1">Membrane</location>
        <topology evidence="1">Multi-pass membrane protein</topology>
    </subcellularLocation>
</comment>
<organism evidence="12">
    <name type="scientific">mine drainage metagenome</name>
    <dbReference type="NCBI Taxonomy" id="410659"/>
    <lineage>
        <taxon>unclassified sequences</taxon>
        <taxon>metagenomes</taxon>
        <taxon>ecological metagenomes</taxon>
    </lineage>
</organism>
<reference evidence="12" key="1">
    <citation type="submission" date="2016-10" db="EMBL/GenBank/DDBJ databases">
        <title>Sequence of Gallionella enrichment culture.</title>
        <authorList>
            <person name="Poehlein A."/>
            <person name="Muehling M."/>
            <person name="Daniel R."/>
        </authorList>
    </citation>
    <scope>NUCLEOTIDE SEQUENCE</scope>
</reference>
<keyword evidence="2 9" id="KW-0812">Transmembrane</keyword>
<dbReference type="EMBL" id="MLJW01000621">
    <property type="protein sequence ID" value="OIQ84388.1"/>
    <property type="molecule type" value="Genomic_DNA"/>
</dbReference>
<comment type="caution">
    <text evidence="12">The sequence shown here is derived from an EMBL/GenBank/DDBJ whole genome shotgun (WGS) entry which is preliminary data.</text>
</comment>
<evidence type="ECO:0000256" key="7">
    <source>
        <dbReference type="ARBA" id="ARBA00023098"/>
    </source>
</evidence>
<dbReference type="GO" id="GO:0006631">
    <property type="term" value="P:fatty acid metabolic process"/>
    <property type="evidence" value="ECO:0007669"/>
    <property type="project" value="UniProtKB-KW"/>
</dbReference>
<dbReference type="GO" id="GO:0016717">
    <property type="term" value="F:oxidoreductase activity, acting on paired donors, with oxidation of a pair of donors resulting in the reduction of molecular oxygen to two molecules of water"/>
    <property type="evidence" value="ECO:0007669"/>
    <property type="project" value="InterPro"/>
</dbReference>
<dbReference type="InterPro" id="IPR015876">
    <property type="entry name" value="Acyl-CoA_DS"/>
</dbReference>
<dbReference type="CDD" id="cd03505">
    <property type="entry name" value="Delta9-FADS-like"/>
    <property type="match status" value="1"/>
</dbReference>
<keyword evidence="7" id="KW-0443">Lipid metabolism</keyword>